<evidence type="ECO:0000313" key="2">
    <source>
        <dbReference type="EMBL" id="QBK87611.1"/>
    </source>
</evidence>
<proteinExistence type="predicted"/>
<name>A0A481YXH4_9VIRU</name>
<organism evidence="2">
    <name type="scientific">Marseillevirus LCMAC201</name>
    <dbReference type="NCBI Taxonomy" id="2506605"/>
    <lineage>
        <taxon>Viruses</taxon>
        <taxon>Varidnaviria</taxon>
        <taxon>Bamfordvirae</taxon>
        <taxon>Nucleocytoviricota</taxon>
        <taxon>Megaviricetes</taxon>
        <taxon>Pimascovirales</taxon>
        <taxon>Pimascovirales incertae sedis</taxon>
        <taxon>Marseilleviridae</taxon>
    </lineage>
</organism>
<dbReference type="EMBL" id="MK500362">
    <property type="protein sequence ID" value="QBK87611.1"/>
    <property type="molecule type" value="Genomic_DNA"/>
</dbReference>
<sequence>MNQILDLSTINFTIIDLDPQIVKIFEQIFANLPNFVVKKVKKGYIAKNSADCLVSPANSFGLMDGGVDKEINEVLFIERRVQAVIHSKHRGEQLVGTCELVPTYIHTYPFLAHTPTMRTPTDVSKTDNAYISFRAFLTCLIQHNTTNRNEIHTVLLTPFCTGTGKMLADRSAMQMRLAYDQVQRTPECNWMNANEIAYKLAL</sequence>
<dbReference type="InterPro" id="IPR043472">
    <property type="entry name" value="Macro_dom-like"/>
</dbReference>
<reference evidence="2" key="1">
    <citation type="journal article" date="2019" name="MBio">
        <title>Virus Genomes from Deep Sea Sediments Expand the Ocean Megavirome and Support Independent Origins of Viral Gigantism.</title>
        <authorList>
            <person name="Backstrom D."/>
            <person name="Yutin N."/>
            <person name="Jorgensen S.L."/>
            <person name="Dharamshi J."/>
            <person name="Homa F."/>
            <person name="Zaremba-Niedwiedzka K."/>
            <person name="Spang A."/>
            <person name="Wolf Y.I."/>
            <person name="Koonin E.V."/>
            <person name="Ettema T.J."/>
        </authorList>
    </citation>
    <scope>NUCLEOTIDE SEQUENCE</scope>
</reference>
<dbReference type="SUPFAM" id="SSF52949">
    <property type="entry name" value="Macro domain-like"/>
    <property type="match status" value="1"/>
</dbReference>
<dbReference type="SMART" id="SM00506">
    <property type="entry name" value="A1pp"/>
    <property type="match status" value="1"/>
</dbReference>
<dbReference type="InterPro" id="IPR002589">
    <property type="entry name" value="Macro_dom"/>
</dbReference>
<evidence type="ECO:0000259" key="1">
    <source>
        <dbReference type="SMART" id="SM00506"/>
    </source>
</evidence>
<dbReference type="Gene3D" id="3.40.220.10">
    <property type="entry name" value="Leucine Aminopeptidase, subunit E, domain 1"/>
    <property type="match status" value="1"/>
</dbReference>
<protein>
    <submittedName>
        <fullName evidence="2">Macro domain protein</fullName>
    </submittedName>
</protein>
<feature type="domain" description="Macro" evidence="1">
    <location>
        <begin position="37"/>
        <end position="175"/>
    </location>
</feature>
<dbReference type="Pfam" id="PF01661">
    <property type="entry name" value="Macro"/>
    <property type="match status" value="1"/>
</dbReference>
<accession>A0A481YXH4</accession>
<gene>
    <name evidence="2" type="ORF">LCMAC201_05240</name>
</gene>